<keyword evidence="1" id="KW-0175">Coiled coil</keyword>
<feature type="non-terminal residue" evidence="2">
    <location>
        <position position="178"/>
    </location>
</feature>
<comment type="caution">
    <text evidence="2">The sequence shown here is derived from an EMBL/GenBank/DDBJ whole genome shotgun (WGS) entry which is preliminary data.</text>
</comment>
<reference evidence="2" key="1">
    <citation type="submission" date="2021-06" db="EMBL/GenBank/DDBJ databases">
        <authorList>
            <person name="Kallberg Y."/>
            <person name="Tangrot J."/>
            <person name="Rosling A."/>
        </authorList>
    </citation>
    <scope>NUCLEOTIDE SEQUENCE</scope>
    <source>
        <strain evidence="2">IA702</strain>
    </source>
</reference>
<dbReference type="EMBL" id="CAJVPJ010001846">
    <property type="protein sequence ID" value="CAG8605551.1"/>
    <property type="molecule type" value="Genomic_DNA"/>
</dbReference>
<dbReference type="OrthoDB" id="2433122at2759"/>
<dbReference type="Proteomes" id="UP000789572">
    <property type="component" value="Unassembled WGS sequence"/>
</dbReference>
<keyword evidence="3" id="KW-1185">Reference proteome</keyword>
<evidence type="ECO:0000256" key="1">
    <source>
        <dbReference type="SAM" id="Coils"/>
    </source>
</evidence>
<protein>
    <submittedName>
        <fullName evidence="2">2462_t:CDS:1</fullName>
    </submittedName>
</protein>
<evidence type="ECO:0000313" key="3">
    <source>
        <dbReference type="Proteomes" id="UP000789572"/>
    </source>
</evidence>
<gene>
    <name evidence="2" type="ORF">POCULU_LOCUS7691</name>
</gene>
<dbReference type="AlphaFoldDB" id="A0A9N9CJ61"/>
<accession>A0A9N9CJ61</accession>
<feature type="coiled-coil region" evidence="1">
    <location>
        <begin position="2"/>
        <end position="77"/>
    </location>
</feature>
<name>A0A9N9CJ61_9GLOM</name>
<evidence type="ECO:0000313" key="2">
    <source>
        <dbReference type="EMBL" id="CAG8605551.1"/>
    </source>
</evidence>
<sequence>RIERANKEYNKVEEKLERFEEGDKARRFDALQRGSLEAFKGERAELEGERKELKERRDRWEAQVQKLQNALASTYTESATSGSPLFRLLSRPDVLASSVTADDVFDCYLQEMPNDTYAKIYDYIRKDVTDILKSDSINESAKCFLRKINDNWKVSNSVEFICQNLISPRDSTSHVRGV</sequence>
<proteinExistence type="predicted"/>
<organism evidence="2 3">
    <name type="scientific">Paraglomus occultum</name>
    <dbReference type="NCBI Taxonomy" id="144539"/>
    <lineage>
        <taxon>Eukaryota</taxon>
        <taxon>Fungi</taxon>
        <taxon>Fungi incertae sedis</taxon>
        <taxon>Mucoromycota</taxon>
        <taxon>Glomeromycotina</taxon>
        <taxon>Glomeromycetes</taxon>
        <taxon>Paraglomerales</taxon>
        <taxon>Paraglomeraceae</taxon>
        <taxon>Paraglomus</taxon>
    </lineage>
</organism>